<dbReference type="OrthoDB" id="630895at2759"/>
<dbReference type="SUPFAM" id="SSF55729">
    <property type="entry name" value="Acyl-CoA N-acyltransferases (Nat)"/>
    <property type="match status" value="1"/>
</dbReference>
<gene>
    <name evidence="2" type="ORF">UCRPC4_g02245</name>
</gene>
<dbReference type="Pfam" id="PF13302">
    <property type="entry name" value="Acetyltransf_3"/>
    <property type="match status" value="1"/>
</dbReference>
<protein>
    <submittedName>
        <fullName evidence="2">Putative gnat family</fullName>
    </submittedName>
</protein>
<reference evidence="2 3" key="1">
    <citation type="submission" date="2015-05" db="EMBL/GenBank/DDBJ databases">
        <title>Distinctive expansion of gene families associated with plant cell wall degradation and secondary metabolism in the genomes of grapevine trunk pathogens.</title>
        <authorList>
            <person name="Lawrence D.P."/>
            <person name="Travadon R."/>
            <person name="Rolshausen P.E."/>
            <person name="Baumgartner K."/>
        </authorList>
    </citation>
    <scope>NUCLEOTIDE SEQUENCE [LARGE SCALE GENOMIC DNA]</scope>
    <source>
        <strain evidence="2">UCRPC4</strain>
    </source>
</reference>
<accession>A0A0G2ERS4</accession>
<name>A0A0G2ERS4_PHACM</name>
<proteinExistence type="predicted"/>
<dbReference type="InterPro" id="IPR051531">
    <property type="entry name" value="N-acetyltransferase"/>
</dbReference>
<dbReference type="GO" id="GO:0016747">
    <property type="term" value="F:acyltransferase activity, transferring groups other than amino-acyl groups"/>
    <property type="evidence" value="ECO:0007669"/>
    <property type="project" value="InterPro"/>
</dbReference>
<sequence length="228" mass="24849">MPFTPSATFYLSTPRLYISHLLPVTHPHHSEFICTLYNSELFVSTCGKTSVNSPEKAKSHIEGWIACNFEKNGFGCYLISLRDRTSIVDSKGDKALQSDETELKPGDVPIGITTLMRGNYTVPDIGFALLPEYTGKGYATEAGKRVIQFAAHDPVEQGGLGLEGVFGFTDPTNMGSRKICERLGLVDYGVYPLEAFGGKESAVYCSQGMVVDGEGLKKFGIMGDKIEQ</sequence>
<dbReference type="PANTHER" id="PTHR43792">
    <property type="entry name" value="GNAT FAMILY, PUTATIVE (AFU_ORTHOLOGUE AFUA_3G00765)-RELATED-RELATED"/>
    <property type="match status" value="1"/>
</dbReference>
<dbReference type="PANTHER" id="PTHR43792:SF16">
    <property type="entry name" value="N-ACETYLTRANSFERASE DOMAIN-CONTAINING PROTEIN"/>
    <property type="match status" value="1"/>
</dbReference>
<dbReference type="Gene3D" id="3.40.630.30">
    <property type="match status" value="1"/>
</dbReference>
<dbReference type="Proteomes" id="UP000053317">
    <property type="component" value="Unassembled WGS sequence"/>
</dbReference>
<dbReference type="InterPro" id="IPR016181">
    <property type="entry name" value="Acyl_CoA_acyltransferase"/>
</dbReference>
<reference evidence="2 3" key="2">
    <citation type="submission" date="2015-05" db="EMBL/GenBank/DDBJ databases">
        <authorList>
            <person name="Morales-Cruz A."/>
            <person name="Amrine K.C."/>
            <person name="Cantu D."/>
        </authorList>
    </citation>
    <scope>NUCLEOTIDE SEQUENCE [LARGE SCALE GENOMIC DNA]</scope>
    <source>
        <strain evidence="2">UCRPC4</strain>
    </source>
</reference>
<comment type="caution">
    <text evidence="2">The sequence shown here is derived from an EMBL/GenBank/DDBJ whole genome shotgun (WGS) entry which is preliminary data.</text>
</comment>
<evidence type="ECO:0000313" key="2">
    <source>
        <dbReference type="EMBL" id="KKY24944.1"/>
    </source>
</evidence>
<evidence type="ECO:0000259" key="1">
    <source>
        <dbReference type="Pfam" id="PF13302"/>
    </source>
</evidence>
<dbReference type="AlphaFoldDB" id="A0A0G2ERS4"/>
<keyword evidence="3" id="KW-1185">Reference proteome</keyword>
<dbReference type="EMBL" id="LCWF01000054">
    <property type="protein sequence ID" value="KKY24944.1"/>
    <property type="molecule type" value="Genomic_DNA"/>
</dbReference>
<dbReference type="InterPro" id="IPR000182">
    <property type="entry name" value="GNAT_dom"/>
</dbReference>
<evidence type="ECO:0000313" key="3">
    <source>
        <dbReference type="Proteomes" id="UP000053317"/>
    </source>
</evidence>
<organism evidence="2 3">
    <name type="scientific">Phaeomoniella chlamydospora</name>
    <name type="common">Phaeoacremonium chlamydosporum</name>
    <dbReference type="NCBI Taxonomy" id="158046"/>
    <lineage>
        <taxon>Eukaryota</taxon>
        <taxon>Fungi</taxon>
        <taxon>Dikarya</taxon>
        <taxon>Ascomycota</taxon>
        <taxon>Pezizomycotina</taxon>
        <taxon>Eurotiomycetes</taxon>
        <taxon>Chaetothyriomycetidae</taxon>
        <taxon>Phaeomoniellales</taxon>
        <taxon>Phaeomoniellaceae</taxon>
        <taxon>Phaeomoniella</taxon>
    </lineage>
</organism>
<feature type="domain" description="N-acetyltransferase" evidence="1">
    <location>
        <begin position="30"/>
        <end position="185"/>
    </location>
</feature>